<dbReference type="PANTHER" id="PTHR43255">
    <property type="entry name" value="IRON-SULFUR-BINDING OXIDOREDUCTASE FADF-RELATED-RELATED"/>
    <property type="match status" value="1"/>
</dbReference>
<proteinExistence type="predicted"/>
<evidence type="ECO:0000256" key="3">
    <source>
        <dbReference type="ARBA" id="ARBA00023002"/>
    </source>
</evidence>
<accession>A0A842YLR1</accession>
<evidence type="ECO:0000256" key="2">
    <source>
        <dbReference type="ARBA" id="ARBA00022723"/>
    </source>
</evidence>
<feature type="domain" description="Cysteine-rich" evidence="6">
    <location>
        <begin position="2"/>
        <end position="81"/>
    </location>
</feature>
<evidence type="ECO:0000256" key="5">
    <source>
        <dbReference type="ARBA" id="ARBA00023014"/>
    </source>
</evidence>
<dbReference type="RefSeq" id="WP_192961134.1">
    <property type="nucleotide sequence ID" value="NZ_QKOF01000001.1"/>
</dbReference>
<keyword evidence="2" id="KW-0479">Metal-binding</keyword>
<dbReference type="OrthoDB" id="42878at2157"/>
<dbReference type="Proteomes" id="UP000646659">
    <property type="component" value="Unassembled WGS sequence"/>
</dbReference>
<feature type="domain" description="Cysteine-rich" evidence="6">
    <location>
        <begin position="119"/>
        <end position="204"/>
    </location>
</feature>
<dbReference type="PANTHER" id="PTHR43255:SF1">
    <property type="entry name" value="IRON-SULFUR-BINDING OXIDOREDUCTASE FADF-RELATED"/>
    <property type="match status" value="1"/>
</dbReference>
<name>A0A842YLR1_METTF</name>
<keyword evidence="1" id="KW-0004">4Fe-4S</keyword>
<organism evidence="7 8">
    <name type="scientific">Methanothermobacter thermautotrophicus</name>
    <name type="common">Methanobacterium thermoformicicum</name>
    <dbReference type="NCBI Taxonomy" id="145262"/>
    <lineage>
        <taxon>Archaea</taxon>
        <taxon>Methanobacteriati</taxon>
        <taxon>Methanobacteriota</taxon>
        <taxon>Methanomada group</taxon>
        <taxon>Methanobacteria</taxon>
        <taxon>Methanobacteriales</taxon>
        <taxon>Methanobacteriaceae</taxon>
        <taxon>Methanothermobacter</taxon>
    </lineage>
</organism>
<dbReference type="InterPro" id="IPR051460">
    <property type="entry name" value="HdrC_iron-sulfur_subunit"/>
</dbReference>
<keyword evidence="3" id="KW-0560">Oxidoreductase</keyword>
<dbReference type="InterPro" id="IPR004017">
    <property type="entry name" value="Cys_rich_dom"/>
</dbReference>
<evidence type="ECO:0000313" key="8">
    <source>
        <dbReference type="Proteomes" id="UP000646659"/>
    </source>
</evidence>
<evidence type="ECO:0000256" key="1">
    <source>
        <dbReference type="ARBA" id="ARBA00022485"/>
    </source>
</evidence>
<dbReference type="GO" id="GO:0051539">
    <property type="term" value="F:4 iron, 4 sulfur cluster binding"/>
    <property type="evidence" value="ECO:0007669"/>
    <property type="project" value="UniProtKB-KW"/>
</dbReference>
<evidence type="ECO:0000259" key="6">
    <source>
        <dbReference type="Pfam" id="PF02754"/>
    </source>
</evidence>
<dbReference type="GO" id="GO:0005886">
    <property type="term" value="C:plasma membrane"/>
    <property type="evidence" value="ECO:0007669"/>
    <property type="project" value="TreeGrafter"/>
</dbReference>
<keyword evidence="5" id="KW-0411">Iron-sulfur</keyword>
<evidence type="ECO:0000256" key="4">
    <source>
        <dbReference type="ARBA" id="ARBA00023004"/>
    </source>
</evidence>
<dbReference type="EMBL" id="QKOF01000001">
    <property type="protein sequence ID" value="MBE2899341.1"/>
    <property type="molecule type" value="Genomic_DNA"/>
</dbReference>
<gene>
    <name evidence="7" type="ORF">DNK57_00635</name>
</gene>
<dbReference type="AlphaFoldDB" id="A0A842YLR1"/>
<dbReference type="GO" id="GO:0046872">
    <property type="term" value="F:metal ion binding"/>
    <property type="evidence" value="ECO:0007669"/>
    <property type="project" value="UniProtKB-KW"/>
</dbReference>
<evidence type="ECO:0000313" key="7">
    <source>
        <dbReference type="EMBL" id="MBE2899341.1"/>
    </source>
</evidence>
<sequence>MVIYFRGCLARERLHGISRATERILESSGLKYRVLEEESCCGSVLLRTGFLEEAETQIKRTGSMLDGEDVVVSCAGCYRTLSKDYSERGYDITVKHISQLIWDLMAEGAIEFEGTDMKVTYHDPCHLSRHSDERDASRDILMELTDFKEMENHGRDSRCCGAGGGLRSAHPDVSASVASSRIEEAERTGADVLCTSCPFCRLNLESGSMRVMDITELLSELIRRRNVE</sequence>
<dbReference type="Pfam" id="PF02754">
    <property type="entry name" value="CCG"/>
    <property type="match status" value="2"/>
</dbReference>
<reference evidence="7" key="1">
    <citation type="submission" date="2018-06" db="EMBL/GenBank/DDBJ databases">
        <title>Draft genome sequence of Methanothermobacter thermautotrophicus Strain WHS, a thermophilic, hydrogenotrophic methanogen isolated from Washburn Hot Springs in Yellowstone National Park, USA.</title>
        <authorList>
            <person name="Mckay L.J."/>
            <person name="Klingelsmith K."/>
            <person name="Inskeep W.P."/>
            <person name="Fields M.W."/>
        </authorList>
    </citation>
    <scope>NUCLEOTIDE SEQUENCE</scope>
    <source>
        <strain evidence="7">WHS</strain>
    </source>
</reference>
<comment type="caution">
    <text evidence="7">The sequence shown here is derived from an EMBL/GenBank/DDBJ whole genome shotgun (WGS) entry which is preliminary data.</text>
</comment>
<protein>
    <submittedName>
        <fullName evidence="7">(Fe-S)-binding protein</fullName>
    </submittedName>
</protein>
<keyword evidence="4" id="KW-0408">Iron</keyword>
<dbReference type="GO" id="GO:0016491">
    <property type="term" value="F:oxidoreductase activity"/>
    <property type="evidence" value="ECO:0007669"/>
    <property type="project" value="UniProtKB-KW"/>
</dbReference>